<accession>A0ABY8NHB9</accession>
<dbReference type="Proteomes" id="UP001236500">
    <property type="component" value="Chromosome"/>
</dbReference>
<feature type="chain" id="PRO_5046566239" description="Lipoprotein" evidence="1">
    <location>
        <begin position="19"/>
        <end position="238"/>
    </location>
</feature>
<dbReference type="RefSeq" id="WP_280322311.1">
    <property type="nucleotide sequence ID" value="NZ_CP118605.1"/>
</dbReference>
<proteinExistence type="predicted"/>
<organism evidence="2 3">
    <name type="scientific">Microbulbifer bruguierae</name>
    <dbReference type="NCBI Taxonomy" id="3029061"/>
    <lineage>
        <taxon>Bacteria</taxon>
        <taxon>Pseudomonadati</taxon>
        <taxon>Pseudomonadota</taxon>
        <taxon>Gammaproteobacteria</taxon>
        <taxon>Cellvibrionales</taxon>
        <taxon>Microbulbiferaceae</taxon>
        <taxon>Microbulbifer</taxon>
    </lineage>
</organism>
<protein>
    <recommendedName>
        <fullName evidence="4">Lipoprotein</fullName>
    </recommendedName>
</protein>
<dbReference type="PROSITE" id="PS51257">
    <property type="entry name" value="PROKAR_LIPOPROTEIN"/>
    <property type="match status" value="1"/>
</dbReference>
<evidence type="ECO:0000256" key="1">
    <source>
        <dbReference type="SAM" id="SignalP"/>
    </source>
</evidence>
<sequence length="238" mass="26562">MKKLAILFSLLISACASSGGHDQVSSGMGKLPLDYSEATTVEEIRQLKPQSKLPLNIAVMPPKGWRSELTFEERKVIKGWEEELKEIGFVNWLQIVPKSLIPECHYRRSDRECFFNDSRVAGARMKADAILFLNASSVTEEYVNPLSILNLSVVGMWFAPAHHRDTNSIYEAALFDVNNGYLYAVSEGQGEYKSLRPYMYADSDTGEAEAKKMALDDLGKQLIALAKDHVSKNIALGK</sequence>
<evidence type="ECO:0008006" key="4">
    <source>
        <dbReference type="Google" id="ProtNLM"/>
    </source>
</evidence>
<feature type="signal peptide" evidence="1">
    <location>
        <begin position="1"/>
        <end position="18"/>
    </location>
</feature>
<keyword evidence="3" id="KW-1185">Reference proteome</keyword>
<dbReference type="EMBL" id="CP118605">
    <property type="protein sequence ID" value="WGL18329.1"/>
    <property type="molecule type" value="Genomic_DNA"/>
</dbReference>
<gene>
    <name evidence="2" type="ORF">PVT68_08545</name>
</gene>
<name>A0ABY8NHB9_9GAMM</name>
<keyword evidence="1" id="KW-0732">Signal</keyword>
<evidence type="ECO:0000313" key="2">
    <source>
        <dbReference type="EMBL" id="WGL18329.1"/>
    </source>
</evidence>
<evidence type="ECO:0000313" key="3">
    <source>
        <dbReference type="Proteomes" id="UP001236500"/>
    </source>
</evidence>
<reference evidence="2 3" key="1">
    <citation type="submission" date="2023-02" db="EMBL/GenBank/DDBJ databases">
        <title>Description and genomic characterization of Microbulbifer bruguierae sp. nov., isolated from the sediment of mangrove plant Bruguiera sexangula.</title>
        <authorList>
            <person name="Long M."/>
        </authorList>
    </citation>
    <scope>NUCLEOTIDE SEQUENCE [LARGE SCALE GENOMIC DNA]</scope>
    <source>
        <strain evidence="2 3">H12</strain>
    </source>
</reference>